<accession>M0PMM9</accession>
<dbReference type="EMBL" id="AOJH01000006">
    <property type="protein sequence ID" value="EMA69990.1"/>
    <property type="molecule type" value="Genomic_DNA"/>
</dbReference>
<keyword evidence="2" id="KW-1185">Reference proteome</keyword>
<dbReference type="Proteomes" id="UP000011546">
    <property type="component" value="Unassembled WGS sequence"/>
</dbReference>
<dbReference type="PATRIC" id="fig|1230456.3.peg.104"/>
<evidence type="ECO:0000313" key="2">
    <source>
        <dbReference type="Proteomes" id="UP000011546"/>
    </source>
</evidence>
<dbReference type="PROSITE" id="PS51257">
    <property type="entry name" value="PROKAR_LIPOPROTEIN"/>
    <property type="match status" value="1"/>
</dbReference>
<dbReference type="OrthoDB" id="377553at2157"/>
<dbReference type="PROSITE" id="PS51318">
    <property type="entry name" value="TAT"/>
    <property type="match status" value="1"/>
</dbReference>
<reference evidence="1 2" key="1">
    <citation type="journal article" date="2014" name="PLoS Genet.">
        <title>Phylogenetically driven sequencing of extremely halophilic archaea reveals strategies for static and dynamic osmo-response.</title>
        <authorList>
            <person name="Becker E.A."/>
            <person name="Seitzer P.M."/>
            <person name="Tritt A."/>
            <person name="Larsen D."/>
            <person name="Krusor M."/>
            <person name="Yao A.I."/>
            <person name="Wu D."/>
            <person name="Madern D."/>
            <person name="Eisen J.A."/>
            <person name="Darling A.E."/>
            <person name="Facciotti M.T."/>
        </authorList>
    </citation>
    <scope>NUCLEOTIDE SEQUENCE [LARGE SCALE GENOMIC DNA]</scope>
    <source>
        <strain evidence="1 2">JCM 14978</strain>
    </source>
</reference>
<sequence>MNRRDFLGAAAGTTVAGTLAALAGCAGSVDGIGELMVSVTNEDTITHTIAVTVTNQAGDVVESLTGEDIEPGIGRTFTSAGYPDDTYQVAVEDDREDRPTWKQVTRWSNLAECPSLVFELRLTNRDGVRNVIPSKRCGSSLPLEWTQGDVTELA</sequence>
<dbReference type="RefSeq" id="WP_008846902.1">
    <property type="nucleotide sequence ID" value="NZ_AOJH01000006.1"/>
</dbReference>
<protein>
    <submittedName>
        <fullName evidence="1">Uncharacterized protein</fullName>
    </submittedName>
</protein>
<dbReference type="InterPro" id="IPR006311">
    <property type="entry name" value="TAT_signal"/>
</dbReference>
<proteinExistence type="predicted"/>
<dbReference type="STRING" id="1230456.C468_00605"/>
<organism evidence="1 2">
    <name type="scientific">Halorubrum kocurii JCM 14978</name>
    <dbReference type="NCBI Taxonomy" id="1230456"/>
    <lineage>
        <taxon>Archaea</taxon>
        <taxon>Methanobacteriati</taxon>
        <taxon>Methanobacteriota</taxon>
        <taxon>Stenosarchaea group</taxon>
        <taxon>Halobacteria</taxon>
        <taxon>Halobacteriales</taxon>
        <taxon>Haloferacaceae</taxon>
        <taxon>Halorubrum</taxon>
    </lineage>
</organism>
<gene>
    <name evidence="1" type="ORF">C468_00605</name>
</gene>
<dbReference type="AlphaFoldDB" id="M0PMM9"/>
<name>M0PMM9_9EURY</name>
<comment type="caution">
    <text evidence="1">The sequence shown here is derived from an EMBL/GenBank/DDBJ whole genome shotgun (WGS) entry which is preliminary data.</text>
</comment>
<evidence type="ECO:0000313" key="1">
    <source>
        <dbReference type="EMBL" id="EMA69990.1"/>
    </source>
</evidence>